<name>W0JUR4_9EURY</name>
<dbReference type="InterPro" id="IPR015943">
    <property type="entry name" value="WD40/YVTN_repeat-like_dom_sf"/>
</dbReference>
<dbReference type="EMBL" id="CP007055">
    <property type="protein sequence ID" value="AHG01005.1"/>
    <property type="molecule type" value="Genomic_DNA"/>
</dbReference>
<accession>W0JUR4</accession>
<evidence type="ECO:0000256" key="1">
    <source>
        <dbReference type="SAM" id="MobiDB-lite"/>
    </source>
</evidence>
<evidence type="ECO:0008006" key="4">
    <source>
        <dbReference type="Google" id="ProtNLM"/>
    </source>
</evidence>
<dbReference type="SUPFAM" id="SSF50998">
    <property type="entry name" value="Quinoprotein alcohol dehydrogenase-like"/>
    <property type="match status" value="1"/>
</dbReference>
<dbReference type="AlphaFoldDB" id="W0JUR4"/>
<dbReference type="InterPro" id="IPR011047">
    <property type="entry name" value="Quinoprotein_ADH-like_sf"/>
</dbReference>
<dbReference type="eggNOG" id="arCOG02482">
    <property type="taxonomic scope" value="Archaea"/>
</dbReference>
<sequence length="406" mass="43748">MLYALEPADGSTRWTVETVDVRAEDPHYESEELVPSPFRPETVAVANGTVYAALEGATFIDERDGEQYESTFTCGFGAVDAETGDREWGVAFTPDHAGGDTTAPITANEAFVNVNLTGGDGNFRLSTAAGSGDYRERSVRAGTETTFVQNHWDMDGLLTVRDHENGNHWSVRSGVHAWMAPIVIGNTLITDHFDTVPDHVEADYPERSFVAFDIADGSERWVLDFDEEFPNSEYGRPIAADKTTLYIPSAEGLVALRASDSGPREDESDNEDDEENTEDNNENDDEGELDNEDGGEDGKDDDDRSDCECEAKDGDSEDAGSDGLSADEKDAGNESNREDRDDGSGDGSNAVDDESNSNNVSSEVSEDDEMPGFTGGAGLLGGAATLEWLRRKAGTDNSIGVDESAE</sequence>
<feature type="region of interest" description="Disordered" evidence="1">
    <location>
        <begin position="256"/>
        <end position="380"/>
    </location>
</feature>
<evidence type="ECO:0000313" key="2">
    <source>
        <dbReference type="EMBL" id="AHG01005.1"/>
    </source>
</evidence>
<protein>
    <recommendedName>
        <fullName evidence="4">Pyrrolo-quinoline quinone</fullName>
    </recommendedName>
</protein>
<dbReference type="STRING" id="797299.HALLA_12835"/>
<dbReference type="HOGENOM" id="CLU_677248_0_0_2"/>
<gene>
    <name evidence="2" type="ORF">HALLA_12835</name>
</gene>
<feature type="compositionally biased region" description="Basic and acidic residues" evidence="1">
    <location>
        <begin position="326"/>
        <end position="343"/>
    </location>
</feature>
<proteinExistence type="predicted"/>
<dbReference type="Proteomes" id="UP000019024">
    <property type="component" value="Chromosome"/>
</dbReference>
<keyword evidence="3" id="KW-1185">Reference proteome</keyword>
<feature type="compositionally biased region" description="Acidic residues" evidence="1">
    <location>
        <begin position="266"/>
        <end position="305"/>
    </location>
</feature>
<dbReference type="Gene3D" id="2.40.10.480">
    <property type="match status" value="1"/>
</dbReference>
<dbReference type="KEGG" id="hlr:HALLA_12835"/>
<reference evidence="2 3" key="1">
    <citation type="submission" date="2014-01" db="EMBL/GenBank/DDBJ databases">
        <authorList>
            <consortium name="DOE Joint Genome Institute"/>
            <person name="Anderson I."/>
            <person name="Huntemann M."/>
            <person name="Han J."/>
            <person name="Chen A."/>
            <person name="Kyrpides N."/>
            <person name="Mavromatis K."/>
            <person name="Markowitz V."/>
            <person name="Palaniappan K."/>
            <person name="Ivanova N."/>
            <person name="Schaumberg A."/>
            <person name="Pati A."/>
            <person name="Liolios K."/>
            <person name="Nordberg H.P."/>
            <person name="Cantor M.N."/>
            <person name="Hua S.X."/>
            <person name="Woyke T."/>
        </authorList>
    </citation>
    <scope>NUCLEOTIDE SEQUENCE [LARGE SCALE GENOMIC DNA]</scope>
    <source>
        <strain evidence="2 3">XH-48</strain>
    </source>
</reference>
<organism evidence="2 3">
    <name type="scientific">Halostagnicola larsenii XH-48</name>
    <dbReference type="NCBI Taxonomy" id="797299"/>
    <lineage>
        <taxon>Archaea</taxon>
        <taxon>Methanobacteriati</taxon>
        <taxon>Methanobacteriota</taxon>
        <taxon>Stenosarchaea group</taxon>
        <taxon>Halobacteria</taxon>
        <taxon>Halobacteriales</taxon>
        <taxon>Natrialbaceae</taxon>
        <taxon>Halostagnicola</taxon>
    </lineage>
</organism>
<evidence type="ECO:0000313" key="3">
    <source>
        <dbReference type="Proteomes" id="UP000019024"/>
    </source>
</evidence>
<dbReference type="Gene3D" id="2.130.10.10">
    <property type="entry name" value="YVTN repeat-like/Quinoprotein amine dehydrogenase"/>
    <property type="match status" value="1"/>
</dbReference>